<feature type="transmembrane region" description="Helical" evidence="12">
    <location>
        <begin position="82"/>
        <end position="103"/>
    </location>
</feature>
<organism evidence="13">
    <name type="scientific">uncultured Woeseiaceae bacterium</name>
    <dbReference type="NCBI Taxonomy" id="1983305"/>
    <lineage>
        <taxon>Bacteria</taxon>
        <taxon>Pseudomonadati</taxon>
        <taxon>Pseudomonadota</taxon>
        <taxon>Gammaproteobacteria</taxon>
        <taxon>Woeseiales</taxon>
        <taxon>Woeseiaceae</taxon>
        <taxon>environmental samples</taxon>
    </lineage>
</organism>
<evidence type="ECO:0000256" key="9">
    <source>
        <dbReference type="ARBA" id="ARBA00022989"/>
    </source>
</evidence>
<feature type="transmembrane region" description="Helical" evidence="12">
    <location>
        <begin position="170"/>
        <end position="188"/>
    </location>
</feature>
<evidence type="ECO:0000256" key="5">
    <source>
        <dbReference type="ARBA" id="ARBA00022603"/>
    </source>
</evidence>
<evidence type="ECO:0000256" key="8">
    <source>
        <dbReference type="ARBA" id="ARBA00022692"/>
    </source>
</evidence>
<gene>
    <name evidence="13" type="ORF">JTBM06_V1_610005</name>
</gene>
<comment type="function">
    <text evidence="1">Catalyzes the methylation of methanethiol (MeSH) to yield dimethylsulphide (DMS).</text>
</comment>
<feature type="transmembrane region" description="Helical" evidence="12">
    <location>
        <begin position="194"/>
        <end position="212"/>
    </location>
</feature>
<comment type="catalytic activity">
    <reaction evidence="11">
        <text>methanethiol + S-adenosyl-L-methionine = dimethyl sulfide + S-adenosyl-L-homocysteine + H(+)</text>
        <dbReference type="Rhea" id="RHEA:50428"/>
        <dbReference type="ChEBI" id="CHEBI:15378"/>
        <dbReference type="ChEBI" id="CHEBI:16007"/>
        <dbReference type="ChEBI" id="CHEBI:17437"/>
        <dbReference type="ChEBI" id="CHEBI:57856"/>
        <dbReference type="ChEBI" id="CHEBI:59789"/>
        <dbReference type="EC" id="2.1.1.334"/>
    </reaction>
</comment>
<dbReference type="NCBIfam" id="NF045656">
    <property type="entry name" value="MeththiolMtaseMddA"/>
    <property type="match status" value="1"/>
</dbReference>
<dbReference type="GO" id="GO:0008168">
    <property type="term" value="F:methyltransferase activity"/>
    <property type="evidence" value="ECO:0007669"/>
    <property type="project" value="UniProtKB-KW"/>
</dbReference>
<keyword evidence="5" id="KW-0489">Methyltransferase</keyword>
<dbReference type="EMBL" id="LR633967">
    <property type="protein sequence ID" value="VUX56325.1"/>
    <property type="molecule type" value="Genomic_DNA"/>
</dbReference>
<dbReference type="PANTHER" id="PTHR31040">
    <property type="entry name" value="NURIM"/>
    <property type="match status" value="1"/>
</dbReference>
<evidence type="ECO:0000313" key="13">
    <source>
        <dbReference type="EMBL" id="VUX56325.1"/>
    </source>
</evidence>
<evidence type="ECO:0000256" key="3">
    <source>
        <dbReference type="ARBA" id="ARBA00010631"/>
    </source>
</evidence>
<sequence>MGRGIALFYGVICYGIFFLTFLYLIGFLGNLLVPKSIDVGLVTTTLMAFLINFALIALWGIPHSVMARPAFKERWTKIVPKSIERSTYVLISSALLILLYWQWRPMTGQVIWEANAVWAQNLLWAVFFGGFGIVLLSSFIIDHFDLFGLRQVWLNMRQKEYTSSGFKVTFFYKFVRHPLYVGWIMSFWGTPRMTLGHLMFAVGMTAYILIAIRYEERDLVKFLGDDYVRYREKVPMLVPKIGKGHDTVKGAAGDHPMPH</sequence>
<comment type="subcellular location">
    <subcellularLocation>
        <location evidence="2">Membrane</location>
        <topology evidence="2">Multi-pass membrane protein</topology>
    </subcellularLocation>
</comment>
<keyword evidence="8 12" id="KW-0812">Transmembrane</keyword>
<dbReference type="GO" id="GO:0016020">
    <property type="term" value="C:membrane"/>
    <property type="evidence" value="ECO:0007669"/>
    <property type="project" value="UniProtKB-SubCell"/>
</dbReference>
<keyword evidence="6" id="KW-0808">Transferase</keyword>
<keyword evidence="10 12" id="KW-0472">Membrane</keyword>
<evidence type="ECO:0000256" key="6">
    <source>
        <dbReference type="ARBA" id="ARBA00022679"/>
    </source>
</evidence>
<evidence type="ECO:0000256" key="12">
    <source>
        <dbReference type="SAM" id="Phobius"/>
    </source>
</evidence>
<keyword evidence="7" id="KW-0949">S-adenosyl-L-methionine</keyword>
<feature type="transmembrane region" description="Helical" evidence="12">
    <location>
        <begin position="39"/>
        <end position="61"/>
    </location>
</feature>
<feature type="transmembrane region" description="Helical" evidence="12">
    <location>
        <begin position="123"/>
        <end position="149"/>
    </location>
</feature>
<reference evidence="13" key="1">
    <citation type="submission" date="2019-07" db="EMBL/GenBank/DDBJ databases">
        <authorList>
            <person name="Weber M."/>
            <person name="Kostadinov I."/>
            <person name="Kostadinov D I."/>
        </authorList>
    </citation>
    <scope>NUCLEOTIDE SEQUENCE</scope>
    <source>
        <strain evidence="13">Gfbio:sag-sample-m06:053724c1-46a9-4a36-b237-ea2bf867836b</strain>
    </source>
</reference>
<dbReference type="InterPro" id="IPR033580">
    <property type="entry name" value="Nurim-like"/>
</dbReference>
<dbReference type="EC" id="2.1.1.334" evidence="4"/>
<dbReference type="Gene3D" id="1.20.120.1630">
    <property type="match status" value="1"/>
</dbReference>
<dbReference type="InterPro" id="IPR054700">
    <property type="entry name" value="MddA"/>
</dbReference>
<evidence type="ECO:0000256" key="1">
    <source>
        <dbReference type="ARBA" id="ARBA00002096"/>
    </source>
</evidence>
<proteinExistence type="inferred from homology"/>
<evidence type="ECO:0000256" key="11">
    <source>
        <dbReference type="ARBA" id="ARBA00048134"/>
    </source>
</evidence>
<evidence type="ECO:0000256" key="7">
    <source>
        <dbReference type="ARBA" id="ARBA00022691"/>
    </source>
</evidence>
<name>A0A7D9D2T6_9GAMM</name>
<dbReference type="PANTHER" id="PTHR31040:SF1">
    <property type="entry name" value="NURIM"/>
    <property type="match status" value="1"/>
</dbReference>
<protein>
    <recommendedName>
        <fullName evidence="4">methanethiol S-methyltransferase</fullName>
        <ecNumber evidence="4">2.1.1.334</ecNumber>
    </recommendedName>
</protein>
<dbReference type="GO" id="GO:0032259">
    <property type="term" value="P:methylation"/>
    <property type="evidence" value="ECO:0007669"/>
    <property type="project" value="UniProtKB-KW"/>
</dbReference>
<accession>A0A7D9D2T6</accession>
<feature type="transmembrane region" description="Helical" evidence="12">
    <location>
        <begin position="7"/>
        <end position="33"/>
    </location>
</feature>
<evidence type="ECO:0000256" key="10">
    <source>
        <dbReference type="ARBA" id="ARBA00023136"/>
    </source>
</evidence>
<evidence type="ECO:0000256" key="2">
    <source>
        <dbReference type="ARBA" id="ARBA00004141"/>
    </source>
</evidence>
<dbReference type="AlphaFoldDB" id="A0A7D9D2T6"/>
<evidence type="ECO:0000256" key="4">
    <source>
        <dbReference type="ARBA" id="ARBA00012149"/>
    </source>
</evidence>
<comment type="similarity">
    <text evidence="3">Belongs to the nurim family.</text>
</comment>
<keyword evidence="9 12" id="KW-1133">Transmembrane helix</keyword>